<keyword evidence="3" id="KW-1185">Reference proteome</keyword>
<evidence type="ECO:0000313" key="2">
    <source>
        <dbReference type="EMBL" id="KAB5595533.1"/>
    </source>
</evidence>
<protein>
    <recommendedName>
        <fullName evidence="4">Cell wall galactomannoprotein</fullName>
    </recommendedName>
</protein>
<feature type="signal peptide" evidence="1">
    <location>
        <begin position="1"/>
        <end position="21"/>
    </location>
</feature>
<dbReference type="OrthoDB" id="3151979at2759"/>
<evidence type="ECO:0008006" key="4">
    <source>
        <dbReference type="Google" id="ProtNLM"/>
    </source>
</evidence>
<feature type="chain" id="PRO_5024432698" description="Cell wall galactomannoprotein" evidence="1">
    <location>
        <begin position="22"/>
        <end position="191"/>
    </location>
</feature>
<sequence length="191" mass="20091">MLFTRAVLSALTLSPFLGAFAWSRADIDLVRRGAVSVASTFSTAQSKMDTLLSQVGTGPISDHSVAGSFISAVSDVSTVLAADMDTFNPGIDILMVDLDGTKLEDEQLGDKVVTVAKDFEKACSLVKDLGSGDLADVMQTIALNTELVGDDLARVLPNIAKLPNVVEGTKNAQDSILAMIDSMLGPELQDD</sequence>
<name>A0A5N5QVG3_9AGAM</name>
<gene>
    <name evidence="2" type="ORF">CTheo_994</name>
</gene>
<keyword evidence="1" id="KW-0732">Signal</keyword>
<evidence type="ECO:0000313" key="3">
    <source>
        <dbReference type="Proteomes" id="UP000383932"/>
    </source>
</evidence>
<evidence type="ECO:0000256" key="1">
    <source>
        <dbReference type="SAM" id="SignalP"/>
    </source>
</evidence>
<proteinExistence type="predicted"/>
<dbReference type="Proteomes" id="UP000383932">
    <property type="component" value="Unassembled WGS sequence"/>
</dbReference>
<comment type="caution">
    <text evidence="2">The sequence shown here is derived from an EMBL/GenBank/DDBJ whole genome shotgun (WGS) entry which is preliminary data.</text>
</comment>
<dbReference type="AlphaFoldDB" id="A0A5N5QVG3"/>
<dbReference type="EMBL" id="SSOP01000008">
    <property type="protein sequence ID" value="KAB5595533.1"/>
    <property type="molecule type" value="Genomic_DNA"/>
</dbReference>
<reference evidence="2 3" key="1">
    <citation type="journal article" date="2019" name="Fungal Biol. Biotechnol.">
        <title>Draft genome sequence of fastidious pathogen Ceratobasidium theobromae, which causes vascular-streak dieback in Theobroma cacao.</title>
        <authorList>
            <person name="Ali S.S."/>
            <person name="Asman A."/>
            <person name="Shao J."/>
            <person name="Firmansyah A.P."/>
            <person name="Susilo A.W."/>
            <person name="Rosmana A."/>
            <person name="McMahon P."/>
            <person name="Junaid M."/>
            <person name="Guest D."/>
            <person name="Kheng T.Y."/>
            <person name="Meinhardt L.W."/>
            <person name="Bailey B.A."/>
        </authorList>
    </citation>
    <scope>NUCLEOTIDE SEQUENCE [LARGE SCALE GENOMIC DNA]</scope>
    <source>
        <strain evidence="2 3">CT2</strain>
    </source>
</reference>
<accession>A0A5N5QVG3</accession>
<organism evidence="2 3">
    <name type="scientific">Ceratobasidium theobromae</name>
    <dbReference type="NCBI Taxonomy" id="1582974"/>
    <lineage>
        <taxon>Eukaryota</taxon>
        <taxon>Fungi</taxon>
        <taxon>Dikarya</taxon>
        <taxon>Basidiomycota</taxon>
        <taxon>Agaricomycotina</taxon>
        <taxon>Agaricomycetes</taxon>
        <taxon>Cantharellales</taxon>
        <taxon>Ceratobasidiaceae</taxon>
        <taxon>Ceratobasidium</taxon>
    </lineage>
</organism>